<evidence type="ECO:0000256" key="6">
    <source>
        <dbReference type="PIRSR" id="PIRSR602401-1"/>
    </source>
</evidence>
<dbReference type="InterPro" id="IPR050121">
    <property type="entry name" value="Cytochrome_P450_monoxygenase"/>
</dbReference>
<dbReference type="AlphaFoldDB" id="A0A8K0WNN4"/>
<proteinExistence type="inferred from homology"/>
<evidence type="ECO:0000256" key="7">
    <source>
        <dbReference type="RuleBase" id="RU000461"/>
    </source>
</evidence>
<keyword evidence="7" id="KW-0503">Monooxygenase</keyword>
<evidence type="ECO:0000256" key="5">
    <source>
        <dbReference type="ARBA" id="ARBA00023004"/>
    </source>
</evidence>
<comment type="similarity">
    <text evidence="7">Belongs to the cytochrome P450 family.</text>
</comment>
<keyword evidence="4 6" id="KW-0479">Metal-binding</keyword>
<dbReference type="PANTHER" id="PTHR24305">
    <property type="entry name" value="CYTOCHROME P450"/>
    <property type="match status" value="1"/>
</dbReference>
<dbReference type="InterPro" id="IPR017972">
    <property type="entry name" value="Cyt_P450_CS"/>
</dbReference>
<sequence>MSIVNMGTDRLALGTGLATVSVAVVALYRLCFHPLAKVPGPFWNAVSRYRLFHWGFFQDGITHEKILELHEEYGPIVRIAPNEIHLSDPADFDLIYKVGSVFNKDWRFCQSFGPLHAIFNTVSNTEHRQRRAPLNPFFSRRSVLDQEALVQEKAAKLCARVKERLDKGIPADIHSGFRAVGIDVVTDYAFDDCWDMLDQEDFGEWFPAMNRTASRGWVFTQHFVVMTPPLWFVLKRAMKHLENVSWFPGVTIVHRSSKHVEEVVRKIADGDDSKERSIVHQLLAPKESSNGKAPLTPQDLADETSVILGAASETTGTALTIAAYHVIKTPHMYQRLRAELLEAFPDEDEEPSFLALEKLPYLTAIIKEALRMEPGLPGRLQRSAPAGGVLLQGHFIPEGTTVSMSSHTQHRNSVIFPNPRVFDPTRWMDQPKDVAQSRENSLVPFSRGTRQCLGINLAYCELYVTLGTFFRRFGDLKAPGVIDEDMEFRDFFAAFPAEGANLLKVVREASV</sequence>
<comment type="pathway">
    <text evidence="2">Mycotoxin biosynthesis.</text>
</comment>
<gene>
    <name evidence="9" type="ORF">B0I35DRAFT_379142</name>
</gene>
<feature type="transmembrane region" description="Helical" evidence="8">
    <location>
        <begin position="12"/>
        <end position="30"/>
    </location>
</feature>
<dbReference type="GO" id="GO:0020037">
    <property type="term" value="F:heme binding"/>
    <property type="evidence" value="ECO:0007669"/>
    <property type="project" value="InterPro"/>
</dbReference>
<keyword evidence="8" id="KW-0812">Transmembrane</keyword>
<accession>A0A8K0WNN4</accession>
<feature type="binding site" description="axial binding residue" evidence="6">
    <location>
        <position position="452"/>
    </location>
    <ligand>
        <name>heme</name>
        <dbReference type="ChEBI" id="CHEBI:30413"/>
    </ligand>
    <ligandPart>
        <name>Fe</name>
        <dbReference type="ChEBI" id="CHEBI:18248"/>
    </ligandPart>
</feature>
<reference evidence="9" key="1">
    <citation type="journal article" date="2021" name="Nat. Commun.">
        <title>Genetic determinants of endophytism in the Arabidopsis root mycobiome.</title>
        <authorList>
            <person name="Mesny F."/>
            <person name="Miyauchi S."/>
            <person name="Thiergart T."/>
            <person name="Pickel B."/>
            <person name="Atanasova L."/>
            <person name="Karlsson M."/>
            <person name="Huettel B."/>
            <person name="Barry K.W."/>
            <person name="Haridas S."/>
            <person name="Chen C."/>
            <person name="Bauer D."/>
            <person name="Andreopoulos W."/>
            <person name="Pangilinan J."/>
            <person name="LaButti K."/>
            <person name="Riley R."/>
            <person name="Lipzen A."/>
            <person name="Clum A."/>
            <person name="Drula E."/>
            <person name="Henrissat B."/>
            <person name="Kohler A."/>
            <person name="Grigoriev I.V."/>
            <person name="Martin F.M."/>
            <person name="Hacquard S."/>
        </authorList>
    </citation>
    <scope>NUCLEOTIDE SEQUENCE</scope>
    <source>
        <strain evidence="9">MPI-CAGE-CH-0235</strain>
    </source>
</reference>
<organism evidence="9 10">
    <name type="scientific">Stachybotrys elegans</name>
    <dbReference type="NCBI Taxonomy" id="80388"/>
    <lineage>
        <taxon>Eukaryota</taxon>
        <taxon>Fungi</taxon>
        <taxon>Dikarya</taxon>
        <taxon>Ascomycota</taxon>
        <taxon>Pezizomycotina</taxon>
        <taxon>Sordariomycetes</taxon>
        <taxon>Hypocreomycetidae</taxon>
        <taxon>Hypocreales</taxon>
        <taxon>Stachybotryaceae</taxon>
        <taxon>Stachybotrys</taxon>
    </lineage>
</organism>
<dbReference type="InterPro" id="IPR001128">
    <property type="entry name" value="Cyt_P450"/>
</dbReference>
<dbReference type="PROSITE" id="PS00086">
    <property type="entry name" value="CYTOCHROME_P450"/>
    <property type="match status" value="1"/>
</dbReference>
<keyword evidence="8" id="KW-1133">Transmembrane helix</keyword>
<evidence type="ECO:0000256" key="1">
    <source>
        <dbReference type="ARBA" id="ARBA00001971"/>
    </source>
</evidence>
<dbReference type="PRINTS" id="PR00463">
    <property type="entry name" value="EP450I"/>
</dbReference>
<keyword evidence="5 6" id="KW-0408">Iron</keyword>
<dbReference type="InterPro" id="IPR002401">
    <property type="entry name" value="Cyt_P450_E_grp-I"/>
</dbReference>
<comment type="caution">
    <text evidence="9">The sequence shown here is derived from an EMBL/GenBank/DDBJ whole genome shotgun (WGS) entry which is preliminary data.</text>
</comment>
<evidence type="ECO:0000313" key="9">
    <source>
        <dbReference type="EMBL" id="KAH7309647.1"/>
    </source>
</evidence>
<dbReference type="GO" id="GO:0016705">
    <property type="term" value="F:oxidoreductase activity, acting on paired donors, with incorporation or reduction of molecular oxygen"/>
    <property type="evidence" value="ECO:0007669"/>
    <property type="project" value="InterPro"/>
</dbReference>
<evidence type="ECO:0000256" key="2">
    <source>
        <dbReference type="ARBA" id="ARBA00004685"/>
    </source>
</evidence>
<name>A0A8K0WNN4_9HYPO</name>
<keyword evidence="3 6" id="KW-0349">Heme</keyword>
<evidence type="ECO:0000256" key="3">
    <source>
        <dbReference type="ARBA" id="ARBA00022617"/>
    </source>
</evidence>
<dbReference type="GO" id="GO:0004497">
    <property type="term" value="F:monooxygenase activity"/>
    <property type="evidence" value="ECO:0007669"/>
    <property type="project" value="UniProtKB-KW"/>
</dbReference>
<dbReference type="Proteomes" id="UP000813444">
    <property type="component" value="Unassembled WGS sequence"/>
</dbReference>
<dbReference type="CDD" id="cd11062">
    <property type="entry name" value="CYP58-like"/>
    <property type="match status" value="1"/>
</dbReference>
<dbReference type="EMBL" id="JAGPNK010000013">
    <property type="protein sequence ID" value="KAH7309647.1"/>
    <property type="molecule type" value="Genomic_DNA"/>
</dbReference>
<keyword evidence="10" id="KW-1185">Reference proteome</keyword>
<dbReference type="PRINTS" id="PR00385">
    <property type="entry name" value="P450"/>
</dbReference>
<comment type="cofactor">
    <cofactor evidence="1 6">
        <name>heme</name>
        <dbReference type="ChEBI" id="CHEBI:30413"/>
    </cofactor>
</comment>
<evidence type="ECO:0000256" key="8">
    <source>
        <dbReference type="SAM" id="Phobius"/>
    </source>
</evidence>
<keyword evidence="7" id="KW-0560">Oxidoreductase</keyword>
<protein>
    <submittedName>
        <fullName evidence="9">Cytochrome P450</fullName>
    </submittedName>
</protein>
<dbReference type="Pfam" id="PF00067">
    <property type="entry name" value="p450"/>
    <property type="match status" value="1"/>
</dbReference>
<dbReference type="InterPro" id="IPR036396">
    <property type="entry name" value="Cyt_P450_sf"/>
</dbReference>
<dbReference type="PANTHER" id="PTHR24305:SF152">
    <property type="entry name" value="P450, PUTATIVE (EUROFUNG)-RELATED"/>
    <property type="match status" value="1"/>
</dbReference>
<keyword evidence="8" id="KW-0472">Membrane</keyword>
<evidence type="ECO:0000256" key="4">
    <source>
        <dbReference type="ARBA" id="ARBA00022723"/>
    </source>
</evidence>
<dbReference type="GO" id="GO:0005506">
    <property type="term" value="F:iron ion binding"/>
    <property type="evidence" value="ECO:0007669"/>
    <property type="project" value="InterPro"/>
</dbReference>
<dbReference type="OrthoDB" id="3945418at2759"/>
<evidence type="ECO:0000313" key="10">
    <source>
        <dbReference type="Proteomes" id="UP000813444"/>
    </source>
</evidence>
<dbReference type="Gene3D" id="1.10.630.10">
    <property type="entry name" value="Cytochrome P450"/>
    <property type="match status" value="1"/>
</dbReference>
<dbReference type="SUPFAM" id="SSF48264">
    <property type="entry name" value="Cytochrome P450"/>
    <property type="match status" value="1"/>
</dbReference>